<proteinExistence type="predicted"/>
<feature type="signal peptide" evidence="2">
    <location>
        <begin position="1"/>
        <end position="22"/>
    </location>
</feature>
<sequence>MTTTRNNLKRLLLLLVLLTSQHENIVCHAFVSPISSSFMHHRPSSPHHHLPKNTPSSQYMSSTPSESEKNAQKLEAIQSLSEYNDGTWKGQSTSFSITADVASGITKRKISKPYTTSVSARMSVSGGLTLVETLQWEGGKGKEGSEGSCVATRTSSLGASSDIDSVDGSYSIDVSLLDLPKFLTGTETICKFAIEKCLATSEEERVRCFLLYGMDDTLFRVVVCHEERVKEEEEEKKKSYDRSYETNDSDFSSSVMDEDEEMAADIERLVGKITGEITDDDDKDEPKIDSSSSSVPKVPGPITADTPIEERMELLQNALAKAKLGGQGDDNISLQNKDSTEGGDVEKTMVLSPVSLYDLSLGVWLGDAVVRDQMITNTGIGFGKGFGGASGTKSSSKAGKSKISSSSSTENTNNMGDGFAEWSMGVQKVAMTYRWNFDDLIRQKFDFGRSMGAYTSDDLPRNSMGNVVLDESMSRRIKAGERITYIDYDMGAYAGFFVGSVCIKAPKYLNFSQNGRAQSRPFYTEFAVFHKTVDKGTASSDNTASILAQQFDENSIPPELYCSRMSRLYSIDGRLSQGSTSFFTLKRMSRGE</sequence>
<feature type="region of interest" description="Disordered" evidence="1">
    <location>
        <begin position="386"/>
        <end position="414"/>
    </location>
</feature>
<feature type="region of interest" description="Disordered" evidence="1">
    <location>
        <begin position="232"/>
        <end position="257"/>
    </location>
</feature>
<feature type="compositionally biased region" description="Polar residues" evidence="1">
    <location>
        <begin position="53"/>
        <end position="65"/>
    </location>
</feature>
<feature type="region of interest" description="Disordered" evidence="1">
    <location>
        <begin position="274"/>
        <end position="302"/>
    </location>
</feature>
<accession>A0A7S4QN77</accession>
<keyword evidence="2" id="KW-0732">Signal</keyword>
<feature type="compositionally biased region" description="Basic residues" evidence="1">
    <location>
        <begin position="39"/>
        <end position="51"/>
    </location>
</feature>
<feature type="region of interest" description="Disordered" evidence="1">
    <location>
        <begin position="38"/>
        <end position="71"/>
    </location>
</feature>
<organism evidence="3">
    <name type="scientific">Ditylum brightwellii</name>
    <dbReference type="NCBI Taxonomy" id="49249"/>
    <lineage>
        <taxon>Eukaryota</taxon>
        <taxon>Sar</taxon>
        <taxon>Stramenopiles</taxon>
        <taxon>Ochrophyta</taxon>
        <taxon>Bacillariophyta</taxon>
        <taxon>Mediophyceae</taxon>
        <taxon>Lithodesmiophycidae</taxon>
        <taxon>Lithodesmiales</taxon>
        <taxon>Lithodesmiaceae</taxon>
        <taxon>Ditylum</taxon>
    </lineage>
</organism>
<dbReference type="AlphaFoldDB" id="A0A7S4QN77"/>
<feature type="compositionally biased region" description="Low complexity" evidence="1">
    <location>
        <begin position="391"/>
        <end position="408"/>
    </location>
</feature>
<reference evidence="3" key="1">
    <citation type="submission" date="2021-01" db="EMBL/GenBank/DDBJ databases">
        <authorList>
            <person name="Corre E."/>
            <person name="Pelletier E."/>
            <person name="Niang G."/>
            <person name="Scheremetjew M."/>
            <person name="Finn R."/>
            <person name="Kale V."/>
            <person name="Holt S."/>
            <person name="Cochrane G."/>
            <person name="Meng A."/>
            <person name="Brown T."/>
            <person name="Cohen L."/>
        </authorList>
    </citation>
    <scope>NUCLEOTIDE SEQUENCE</scope>
    <source>
        <strain evidence="3">GSO104</strain>
    </source>
</reference>
<dbReference type="EMBL" id="HBNS01006477">
    <property type="protein sequence ID" value="CAE4588629.1"/>
    <property type="molecule type" value="Transcribed_RNA"/>
</dbReference>
<protein>
    <submittedName>
        <fullName evidence="3">Uncharacterized protein</fullName>
    </submittedName>
</protein>
<feature type="compositionally biased region" description="Basic and acidic residues" evidence="1">
    <location>
        <begin position="232"/>
        <end position="245"/>
    </location>
</feature>
<feature type="compositionally biased region" description="Low complexity" evidence="1">
    <location>
        <begin position="289"/>
        <end position="302"/>
    </location>
</feature>
<feature type="chain" id="PRO_5030850666" evidence="2">
    <location>
        <begin position="23"/>
        <end position="592"/>
    </location>
</feature>
<evidence type="ECO:0000313" key="3">
    <source>
        <dbReference type="EMBL" id="CAE4588629.1"/>
    </source>
</evidence>
<evidence type="ECO:0000256" key="1">
    <source>
        <dbReference type="SAM" id="MobiDB-lite"/>
    </source>
</evidence>
<evidence type="ECO:0000256" key="2">
    <source>
        <dbReference type="SAM" id="SignalP"/>
    </source>
</evidence>
<gene>
    <name evidence="3" type="ORF">DBRI00130_LOCUS5236</name>
</gene>
<name>A0A7S4QN77_9STRA</name>